<dbReference type="EMBL" id="JANAVZ010000013">
    <property type="protein sequence ID" value="MCT4334516.1"/>
    <property type="molecule type" value="Genomic_DNA"/>
</dbReference>
<proteinExistence type="predicted"/>
<accession>A0ABT2KD87</accession>
<organism evidence="1 2">
    <name type="scientific">Paracoccus maritimus</name>
    <dbReference type="NCBI Taxonomy" id="2933292"/>
    <lineage>
        <taxon>Bacteria</taxon>
        <taxon>Pseudomonadati</taxon>
        <taxon>Pseudomonadota</taxon>
        <taxon>Alphaproteobacteria</taxon>
        <taxon>Rhodobacterales</taxon>
        <taxon>Paracoccaceae</taxon>
        <taxon>Paracoccus</taxon>
    </lineage>
</organism>
<comment type="caution">
    <text evidence="1">The sequence shown here is derived from an EMBL/GenBank/DDBJ whole genome shotgun (WGS) entry which is preliminary data.</text>
</comment>
<dbReference type="Proteomes" id="UP001320702">
    <property type="component" value="Unassembled WGS sequence"/>
</dbReference>
<sequence>MKTLASRANPKGMKLVASTRFTQDMANNLLEMCKHLEEGETITLELFEWGVWGKTENNVRLFIGATEPLQKHNLNRVAGHAN</sequence>
<evidence type="ECO:0000313" key="1">
    <source>
        <dbReference type="EMBL" id="MCT4334516.1"/>
    </source>
</evidence>
<name>A0ABT2KD87_9RHOB</name>
<gene>
    <name evidence="1" type="ORF">MU516_16800</name>
</gene>
<keyword evidence="2" id="KW-1185">Reference proteome</keyword>
<reference evidence="1 2" key="1">
    <citation type="submission" date="2022-04" db="EMBL/GenBank/DDBJ databases">
        <title>Paracoccus sp. YLB-12 draft genome sequence.</title>
        <authorList>
            <person name="Yu L."/>
        </authorList>
    </citation>
    <scope>NUCLEOTIDE SEQUENCE [LARGE SCALE GENOMIC DNA]</scope>
    <source>
        <strain evidence="1 2">YLB-12</strain>
    </source>
</reference>
<evidence type="ECO:0000313" key="2">
    <source>
        <dbReference type="Proteomes" id="UP001320702"/>
    </source>
</evidence>
<protein>
    <submittedName>
        <fullName evidence="1">Uncharacterized protein</fullName>
    </submittedName>
</protein>
<dbReference type="RefSeq" id="WP_260278426.1">
    <property type="nucleotide sequence ID" value="NZ_JANAVZ010000013.1"/>
</dbReference>